<evidence type="ECO:0000313" key="2">
    <source>
        <dbReference type="EMBL" id="VVM05998.1"/>
    </source>
</evidence>
<evidence type="ECO:0000313" key="3">
    <source>
        <dbReference type="Proteomes" id="UP000381693"/>
    </source>
</evidence>
<dbReference type="EMBL" id="CABFUZ020000103">
    <property type="protein sequence ID" value="VVM05998.1"/>
    <property type="molecule type" value="Genomic_DNA"/>
</dbReference>
<accession>A0A5E6M9X2</accession>
<protein>
    <submittedName>
        <fullName evidence="2">Uncharacterized protein</fullName>
    </submittedName>
</protein>
<dbReference type="Proteomes" id="UP000381693">
    <property type="component" value="Unassembled WGS sequence"/>
</dbReference>
<name>A0A5E6M9X2_9BACT</name>
<keyword evidence="3" id="KW-1185">Reference proteome</keyword>
<comment type="caution">
    <text evidence="2">The sequence shown here is derived from an EMBL/GenBank/DDBJ whole genome shotgun (WGS) entry which is preliminary data.</text>
</comment>
<feature type="region of interest" description="Disordered" evidence="1">
    <location>
        <begin position="370"/>
        <end position="412"/>
    </location>
</feature>
<proteinExistence type="predicted"/>
<dbReference type="AlphaFoldDB" id="A0A5E6M9X2"/>
<gene>
    <name evidence="2" type="ORF">MAMC_00905</name>
</gene>
<sequence>MRRQQFRWAFESRLSLLLLFLLLSALSLGVLDFLPADAASFGESNLLRSSVRSSGFASVSPQCPFRSPFPTSPVLPADRRAWEEIRRREIAAILIGEPHHDPEMMAAEKSFLSSAFSHGARVLVIEYPRSHQSELDRFLRNPTYKNLAWAIAGERTPEQLGKSPRERAAAIEEIAARHEAVGEKNRKKIEALALTSAEIAAATATVEKYRLWEAADRIGYRVIGGDLGPERGIDGHGHRVSHPTIEETFRYRWSPYGMRERNEALADTIATAFHSHGLTIAIVGAAHAGFLPEERLDPQAPSPNTYPGLNFLLADRFGLSSLAIVRSRVSRQGYLAQIGLRILSPDHSRESLDGQTKILLQQDPFRVLADDPSRPLESALPQALEKQKESAAPVVLQPPTPQPQPGVFFNRR</sequence>
<evidence type="ECO:0000256" key="1">
    <source>
        <dbReference type="SAM" id="MobiDB-lite"/>
    </source>
</evidence>
<organism evidence="2 3">
    <name type="scientific">Methylacidimicrobium cyclopophantes</name>
    <dbReference type="NCBI Taxonomy" id="1041766"/>
    <lineage>
        <taxon>Bacteria</taxon>
        <taxon>Pseudomonadati</taxon>
        <taxon>Verrucomicrobiota</taxon>
        <taxon>Methylacidimicrobium</taxon>
    </lineage>
</organism>
<reference evidence="2" key="1">
    <citation type="submission" date="2019-09" db="EMBL/GenBank/DDBJ databases">
        <authorList>
            <person name="Cremers G."/>
        </authorList>
    </citation>
    <scope>NUCLEOTIDE SEQUENCE [LARGE SCALE GENOMIC DNA]</scope>
    <source>
        <strain evidence="2">3B</strain>
    </source>
</reference>